<evidence type="ECO:0000313" key="2">
    <source>
        <dbReference type="Proteomes" id="UP001623592"/>
    </source>
</evidence>
<name>A0ABW8TK09_9CLOT</name>
<dbReference type="RefSeq" id="WP_406789254.1">
    <property type="nucleotide sequence ID" value="NZ_JBJIAA010000018.1"/>
</dbReference>
<evidence type="ECO:0000313" key="1">
    <source>
        <dbReference type="EMBL" id="MFL0252601.1"/>
    </source>
</evidence>
<proteinExistence type="predicted"/>
<accession>A0ABW8TK09</accession>
<dbReference type="InterPro" id="IPR036388">
    <property type="entry name" value="WH-like_DNA-bd_sf"/>
</dbReference>
<reference evidence="1 2" key="1">
    <citation type="submission" date="2024-11" db="EMBL/GenBank/DDBJ databases">
        <authorList>
            <person name="Heng Y.C."/>
            <person name="Lim A.C.H."/>
            <person name="Lee J.K.Y."/>
            <person name="Kittelmann S."/>
        </authorList>
    </citation>
    <scope>NUCLEOTIDE SEQUENCE [LARGE SCALE GENOMIC DNA]</scope>
    <source>
        <strain evidence="1 2">WILCCON 0114</strain>
    </source>
</reference>
<dbReference type="Pfam" id="PF13730">
    <property type="entry name" value="HTH_36"/>
    <property type="match status" value="1"/>
</dbReference>
<keyword evidence="2" id="KW-1185">Reference proteome</keyword>
<comment type="caution">
    <text evidence="1">The sequence shown here is derived from an EMBL/GenBank/DDBJ whole genome shotgun (WGS) entry which is preliminary data.</text>
</comment>
<organism evidence="1 2">
    <name type="scientific">Clostridium neuense</name>
    <dbReference type="NCBI Taxonomy" id="1728934"/>
    <lineage>
        <taxon>Bacteria</taxon>
        <taxon>Bacillati</taxon>
        <taxon>Bacillota</taxon>
        <taxon>Clostridia</taxon>
        <taxon>Eubacteriales</taxon>
        <taxon>Clostridiaceae</taxon>
        <taxon>Clostridium</taxon>
    </lineage>
</organism>
<sequence length="150" mass="17378">MKNFTMVDNDILEADVSDGAVRLYITLSSYCFGDKSICFPSQNTLAAKLKKSVRTIQRYLVELISKGLIRKRRRGSISNEYEIVDKTSKNTVSKLKGFFKEKLKPHKAEAKFGKKASNFNAYYQRNYDYKKLEDMLLGNNRNMSYEDCLK</sequence>
<dbReference type="Proteomes" id="UP001623592">
    <property type="component" value="Unassembled WGS sequence"/>
</dbReference>
<gene>
    <name evidence="1" type="ORF">ACJDT4_19490</name>
</gene>
<protein>
    <submittedName>
        <fullName evidence="1">Helix-turn-helix domain-containing protein</fullName>
    </submittedName>
</protein>
<dbReference type="EMBL" id="JBJIAA010000018">
    <property type="protein sequence ID" value="MFL0252601.1"/>
    <property type="molecule type" value="Genomic_DNA"/>
</dbReference>
<dbReference type="Gene3D" id="1.10.10.10">
    <property type="entry name" value="Winged helix-like DNA-binding domain superfamily/Winged helix DNA-binding domain"/>
    <property type="match status" value="1"/>
</dbReference>